<dbReference type="GO" id="GO:0046654">
    <property type="term" value="P:tetrahydrofolate biosynthetic process"/>
    <property type="evidence" value="ECO:0007669"/>
    <property type="project" value="TreeGrafter"/>
</dbReference>
<comment type="pathway">
    <text evidence="3">Cofactor biosynthesis; tetrahydrofolate biosynthesis; 7,8-dihydrofolate from 2-amino-4-hydroxy-6-hydroxymethyl-7,8-dihydropteridine diphosphate and 4-aminobenzoate: step 1/2.</text>
</comment>
<dbReference type="InterPro" id="IPR006390">
    <property type="entry name" value="DHP_synth_dom"/>
</dbReference>
<evidence type="ECO:0000256" key="4">
    <source>
        <dbReference type="ARBA" id="ARBA00009503"/>
    </source>
</evidence>
<dbReference type="Proteomes" id="UP000070687">
    <property type="component" value="Unassembled WGS sequence"/>
</dbReference>
<dbReference type="Pfam" id="PF00809">
    <property type="entry name" value="Pterin_bind"/>
    <property type="match status" value="1"/>
</dbReference>
<keyword evidence="9" id="KW-0289">Folate biosynthesis</keyword>
<comment type="caution">
    <text evidence="11">The sequence shown here is derived from an EMBL/GenBank/DDBJ whole genome shotgun (WGS) entry which is preliminary data.</text>
</comment>
<dbReference type="GO" id="GO:0046656">
    <property type="term" value="P:folic acid biosynthetic process"/>
    <property type="evidence" value="ECO:0007669"/>
    <property type="project" value="UniProtKB-KW"/>
</dbReference>
<protein>
    <recommendedName>
        <fullName evidence="5">dihydropteroate synthase</fullName>
        <ecNumber evidence="5">2.5.1.15</ecNumber>
    </recommendedName>
</protein>
<evidence type="ECO:0000313" key="12">
    <source>
        <dbReference type="Proteomes" id="UP000070687"/>
    </source>
</evidence>
<evidence type="ECO:0000259" key="10">
    <source>
        <dbReference type="PROSITE" id="PS50972"/>
    </source>
</evidence>
<feature type="domain" description="Pterin-binding" evidence="10">
    <location>
        <begin position="118"/>
        <end position="367"/>
    </location>
</feature>
<dbReference type="InterPro" id="IPR045031">
    <property type="entry name" value="DHP_synth-like"/>
</dbReference>
<dbReference type="PANTHER" id="PTHR20941">
    <property type="entry name" value="FOLATE SYNTHESIS PROTEINS"/>
    <property type="match status" value="1"/>
</dbReference>
<accession>A0A133NS33</accession>
<name>A0A133NS33_GARVA</name>
<dbReference type="Gene3D" id="3.20.20.20">
    <property type="entry name" value="Dihydropteroate synthase-like"/>
    <property type="match status" value="1"/>
</dbReference>
<sequence length="379" mass="42711">MRIIESNLENASSKSIADIALLQDLCVNQKILCTWENISENDLSKVADFLDHFDTAIKVSKSSIDFILPLIALKPFMQECEKAWYEDQELLASLRSLLKQKAIVWNAGRFCFDTLDKPIVYAILNITPDSFYDGGKYQSEDEVNSHIKEIVEAGADVIEVGGQTTKPGGYLEITPEEEISRVIPAIKYIHKNYPQIAVAVDTYKLPVMEAAIEAGVDIINDVRAFDSPEKVKLMADSNVGLVTMHSNRDTEYDNLTKVMCQFFSDNLKMLVDGGVDLNRIILDQGIGYAKVADGEQDYAMMRNINQLHRFGRPILVAISRKGFGKKLFNLDKEDRLPVTLVAETAMFMAGGRIIRAHDIAETKQLVEMIDVINRNYWFK</sequence>
<dbReference type="PANTHER" id="PTHR20941:SF1">
    <property type="entry name" value="FOLIC ACID SYNTHESIS PROTEIN FOL1"/>
    <property type="match status" value="1"/>
</dbReference>
<dbReference type="NCBIfam" id="TIGR01496">
    <property type="entry name" value="DHPS"/>
    <property type="match status" value="1"/>
</dbReference>
<dbReference type="PROSITE" id="PS00792">
    <property type="entry name" value="DHPS_1"/>
    <property type="match status" value="1"/>
</dbReference>
<proteinExistence type="inferred from homology"/>
<dbReference type="EC" id="2.5.1.15" evidence="5"/>
<dbReference type="GO" id="GO:0005829">
    <property type="term" value="C:cytosol"/>
    <property type="evidence" value="ECO:0007669"/>
    <property type="project" value="TreeGrafter"/>
</dbReference>
<evidence type="ECO:0000256" key="9">
    <source>
        <dbReference type="ARBA" id="ARBA00022909"/>
    </source>
</evidence>
<dbReference type="OrthoDB" id="9811744at2"/>
<reference evidence="11 12" key="1">
    <citation type="submission" date="2016-01" db="EMBL/GenBank/DDBJ databases">
        <authorList>
            <person name="Oliw E.H."/>
        </authorList>
    </citation>
    <scope>NUCLEOTIDE SEQUENCE [LARGE SCALE GENOMIC DNA]</scope>
    <source>
        <strain evidence="11 12">PSS_7772B</strain>
    </source>
</reference>
<evidence type="ECO:0000256" key="8">
    <source>
        <dbReference type="ARBA" id="ARBA00022842"/>
    </source>
</evidence>
<dbReference type="InterPro" id="IPR011005">
    <property type="entry name" value="Dihydropteroate_synth-like_sf"/>
</dbReference>
<evidence type="ECO:0000256" key="6">
    <source>
        <dbReference type="ARBA" id="ARBA00022679"/>
    </source>
</evidence>
<keyword evidence="7" id="KW-0479">Metal-binding</keyword>
<dbReference type="PATRIC" id="fig|2702.100.peg.1201"/>
<gene>
    <name evidence="11" type="ORF">HMPREF3208_01215</name>
</gene>
<dbReference type="InterPro" id="IPR000489">
    <property type="entry name" value="Pterin-binding_dom"/>
</dbReference>
<evidence type="ECO:0000256" key="5">
    <source>
        <dbReference type="ARBA" id="ARBA00012458"/>
    </source>
</evidence>
<comment type="cofactor">
    <cofactor evidence="2">
        <name>Mg(2+)</name>
        <dbReference type="ChEBI" id="CHEBI:18420"/>
    </cofactor>
</comment>
<evidence type="ECO:0000256" key="1">
    <source>
        <dbReference type="ARBA" id="ARBA00000012"/>
    </source>
</evidence>
<keyword evidence="6" id="KW-0808">Transferase</keyword>
<dbReference type="AlphaFoldDB" id="A0A133NS33"/>
<dbReference type="GO" id="GO:0004156">
    <property type="term" value="F:dihydropteroate synthase activity"/>
    <property type="evidence" value="ECO:0007669"/>
    <property type="project" value="UniProtKB-EC"/>
</dbReference>
<dbReference type="PROSITE" id="PS50972">
    <property type="entry name" value="PTERIN_BINDING"/>
    <property type="match status" value="1"/>
</dbReference>
<dbReference type="EMBL" id="LRQB01000078">
    <property type="protein sequence ID" value="KXA19091.1"/>
    <property type="molecule type" value="Genomic_DNA"/>
</dbReference>
<dbReference type="SUPFAM" id="SSF51717">
    <property type="entry name" value="Dihydropteroate synthetase-like"/>
    <property type="match status" value="1"/>
</dbReference>
<comment type="similarity">
    <text evidence="4">Belongs to the DHPS family.</text>
</comment>
<comment type="catalytic activity">
    <reaction evidence="1">
        <text>(7,8-dihydropterin-6-yl)methyl diphosphate + 4-aminobenzoate = 7,8-dihydropteroate + diphosphate</text>
        <dbReference type="Rhea" id="RHEA:19949"/>
        <dbReference type="ChEBI" id="CHEBI:17836"/>
        <dbReference type="ChEBI" id="CHEBI:17839"/>
        <dbReference type="ChEBI" id="CHEBI:33019"/>
        <dbReference type="ChEBI" id="CHEBI:72950"/>
        <dbReference type="EC" id="2.5.1.15"/>
    </reaction>
</comment>
<evidence type="ECO:0000313" key="11">
    <source>
        <dbReference type="EMBL" id="KXA19091.1"/>
    </source>
</evidence>
<dbReference type="CDD" id="cd00739">
    <property type="entry name" value="DHPS"/>
    <property type="match status" value="1"/>
</dbReference>
<evidence type="ECO:0000256" key="2">
    <source>
        <dbReference type="ARBA" id="ARBA00001946"/>
    </source>
</evidence>
<dbReference type="RefSeq" id="WP_064347567.1">
    <property type="nucleotide sequence ID" value="NZ_KQ956870.1"/>
</dbReference>
<evidence type="ECO:0000256" key="3">
    <source>
        <dbReference type="ARBA" id="ARBA00004763"/>
    </source>
</evidence>
<keyword evidence="8" id="KW-0460">Magnesium</keyword>
<organism evidence="11 12">
    <name type="scientific">Gardnerella vaginalis</name>
    <dbReference type="NCBI Taxonomy" id="2702"/>
    <lineage>
        <taxon>Bacteria</taxon>
        <taxon>Bacillati</taxon>
        <taxon>Actinomycetota</taxon>
        <taxon>Actinomycetes</taxon>
        <taxon>Bifidobacteriales</taxon>
        <taxon>Bifidobacteriaceae</taxon>
        <taxon>Gardnerella</taxon>
    </lineage>
</organism>
<dbReference type="GO" id="GO:0046872">
    <property type="term" value="F:metal ion binding"/>
    <property type="evidence" value="ECO:0007669"/>
    <property type="project" value="UniProtKB-KW"/>
</dbReference>
<evidence type="ECO:0000256" key="7">
    <source>
        <dbReference type="ARBA" id="ARBA00022723"/>
    </source>
</evidence>